<protein>
    <submittedName>
        <fullName evidence="1">Uncharacterized protein</fullName>
    </submittedName>
</protein>
<evidence type="ECO:0000313" key="2">
    <source>
        <dbReference type="Proteomes" id="UP000585474"/>
    </source>
</evidence>
<comment type="caution">
    <text evidence="1">The sequence shown here is derived from an EMBL/GenBank/DDBJ whole genome shotgun (WGS) entry which is preliminary data.</text>
</comment>
<gene>
    <name evidence="1" type="ORF">Acr_07g0002900</name>
</gene>
<dbReference type="Proteomes" id="UP000585474">
    <property type="component" value="Unassembled WGS sequence"/>
</dbReference>
<organism evidence="1 2">
    <name type="scientific">Actinidia rufa</name>
    <dbReference type="NCBI Taxonomy" id="165716"/>
    <lineage>
        <taxon>Eukaryota</taxon>
        <taxon>Viridiplantae</taxon>
        <taxon>Streptophyta</taxon>
        <taxon>Embryophyta</taxon>
        <taxon>Tracheophyta</taxon>
        <taxon>Spermatophyta</taxon>
        <taxon>Magnoliopsida</taxon>
        <taxon>eudicotyledons</taxon>
        <taxon>Gunneridae</taxon>
        <taxon>Pentapetalae</taxon>
        <taxon>asterids</taxon>
        <taxon>Ericales</taxon>
        <taxon>Actinidiaceae</taxon>
        <taxon>Actinidia</taxon>
    </lineage>
</organism>
<reference evidence="1 2" key="1">
    <citation type="submission" date="2019-07" db="EMBL/GenBank/DDBJ databases">
        <title>De Novo Assembly of kiwifruit Actinidia rufa.</title>
        <authorList>
            <person name="Sugita-Konishi S."/>
            <person name="Sato K."/>
            <person name="Mori E."/>
            <person name="Abe Y."/>
            <person name="Kisaki G."/>
            <person name="Hamano K."/>
            <person name="Suezawa K."/>
            <person name="Otani M."/>
            <person name="Fukuda T."/>
            <person name="Manabe T."/>
            <person name="Gomi K."/>
            <person name="Tabuchi M."/>
            <person name="Akimitsu K."/>
            <person name="Kataoka I."/>
        </authorList>
    </citation>
    <scope>NUCLEOTIDE SEQUENCE [LARGE SCALE GENOMIC DNA]</scope>
    <source>
        <strain evidence="2">cv. Fuchu</strain>
    </source>
</reference>
<proteinExistence type="predicted"/>
<dbReference type="AlphaFoldDB" id="A0A7J0EUK2"/>
<name>A0A7J0EUK2_9ERIC</name>
<evidence type="ECO:0000313" key="1">
    <source>
        <dbReference type="EMBL" id="GFY90093.1"/>
    </source>
</evidence>
<dbReference type="EMBL" id="BJWL01000007">
    <property type="protein sequence ID" value="GFY90093.1"/>
    <property type="molecule type" value="Genomic_DNA"/>
</dbReference>
<accession>A0A7J0EUK2</accession>
<sequence>MVALVWAKFLPKPNPTSDDPRGPPVTFADLRLASLPFDLLSPTSDLPSRAPICGWLPTSLLFVDSWICFGFDVIVRCYFGIHISSDNSSIVTWCSIIVCCWAFAVMDIKSVTTFVAFGITIPVVSAIPSGSAAKRSTLAALVMSYCPLGSGLGRGARTGSDYSLGGRTYGRGGCASGSGSGRLIAHQASALVSKDSMVSISVSRLSLPLLL</sequence>
<keyword evidence="2" id="KW-1185">Reference proteome</keyword>